<protein>
    <submittedName>
        <fullName evidence="1">Uncharacterized protein</fullName>
    </submittedName>
</protein>
<keyword evidence="2" id="KW-1185">Reference proteome</keyword>
<accession>B4DCG6</accession>
<evidence type="ECO:0000313" key="1">
    <source>
        <dbReference type="EMBL" id="EDY15875.1"/>
    </source>
</evidence>
<comment type="caution">
    <text evidence="1">The sequence shown here is derived from an EMBL/GenBank/DDBJ whole genome shotgun (WGS) entry which is preliminary data.</text>
</comment>
<evidence type="ECO:0000313" key="2">
    <source>
        <dbReference type="Proteomes" id="UP000005824"/>
    </source>
</evidence>
<dbReference type="InParanoid" id="B4DCG6"/>
<name>B4DCG6_9BACT</name>
<sequence length="192" mass="20820">MLAVGVISFAFVAILGLLPAGLHQFRQAMDNSVAAQISQRIIQDAQQSDFDILTDVAHVDPTVQLPFTSMVYPVSGAPRSVRYFDEQGNEVVTQSSTPSQTEAADIVYTVNTRIVPWPTLPGIQQPDTTTAANAYGRSMVTLTVQVVYNPALIPFKLGNNQGASNYLLVDTTDAKMKQLSVRSFSAQIGRND</sequence>
<dbReference type="STRING" id="497964.CfE428DRAFT_6607"/>
<gene>
    <name evidence="1" type="ORF">CfE428DRAFT_6607</name>
</gene>
<dbReference type="Proteomes" id="UP000005824">
    <property type="component" value="Unassembled WGS sequence"/>
</dbReference>
<reference evidence="1 2" key="1">
    <citation type="journal article" date="2011" name="J. Bacteriol.">
        <title>Genome sequence of Chthoniobacter flavus Ellin428, an aerobic heterotrophic soil bacterium.</title>
        <authorList>
            <person name="Kant R."/>
            <person name="van Passel M.W."/>
            <person name="Palva A."/>
            <person name="Lucas S."/>
            <person name="Lapidus A."/>
            <person name="Glavina Del Rio T."/>
            <person name="Dalin E."/>
            <person name="Tice H."/>
            <person name="Bruce D."/>
            <person name="Goodwin L."/>
            <person name="Pitluck S."/>
            <person name="Larimer F.W."/>
            <person name="Land M.L."/>
            <person name="Hauser L."/>
            <person name="Sangwan P."/>
            <person name="de Vos W.M."/>
            <person name="Janssen P.H."/>
            <person name="Smidt H."/>
        </authorList>
    </citation>
    <scope>NUCLEOTIDE SEQUENCE [LARGE SCALE GENOMIC DNA]</scope>
    <source>
        <strain evidence="1 2">Ellin428</strain>
    </source>
</reference>
<dbReference type="EMBL" id="ABVL01000049">
    <property type="protein sequence ID" value="EDY15875.1"/>
    <property type="molecule type" value="Genomic_DNA"/>
</dbReference>
<proteinExistence type="predicted"/>
<dbReference type="eggNOG" id="ENOG5034AT3">
    <property type="taxonomic scope" value="Bacteria"/>
</dbReference>
<dbReference type="AlphaFoldDB" id="B4DCG6"/>
<organism evidence="1 2">
    <name type="scientific">Chthoniobacter flavus Ellin428</name>
    <dbReference type="NCBI Taxonomy" id="497964"/>
    <lineage>
        <taxon>Bacteria</taxon>
        <taxon>Pseudomonadati</taxon>
        <taxon>Verrucomicrobiota</taxon>
        <taxon>Spartobacteria</taxon>
        <taxon>Chthoniobacterales</taxon>
        <taxon>Chthoniobacteraceae</taxon>
        <taxon>Chthoniobacter</taxon>
    </lineage>
</organism>